<dbReference type="GO" id="GO:0003676">
    <property type="term" value="F:nucleic acid binding"/>
    <property type="evidence" value="ECO:0007669"/>
    <property type="project" value="InterPro"/>
</dbReference>
<dbReference type="GO" id="GO:0008270">
    <property type="term" value="F:zinc ion binding"/>
    <property type="evidence" value="ECO:0007669"/>
    <property type="project" value="UniProtKB-KW"/>
</dbReference>
<dbReference type="InterPro" id="IPR036875">
    <property type="entry name" value="Znf_CCHC_sf"/>
</dbReference>
<reference evidence="7" key="1">
    <citation type="submission" date="2004-03" db="EMBL/GenBank/DDBJ databases">
        <title>A genome-wide screening approach for membrane-targeted gene products.</title>
        <authorList>
            <person name="Jaaro H."/>
            <person name="Levy Z."/>
            <person name="Fainzilber M."/>
        </authorList>
    </citation>
    <scope>NUCLEOTIDE SEQUENCE</scope>
    <source>
        <tissue evidence="7">CNS</tissue>
    </source>
</reference>
<keyword evidence="3 5" id="KW-0863">Zinc-finger</keyword>
<dbReference type="PANTHER" id="PTHR47103:SF8">
    <property type="entry name" value="DNA-BINDING PROTEIN"/>
    <property type="match status" value="1"/>
</dbReference>
<dbReference type="Gene3D" id="4.10.60.10">
    <property type="entry name" value="Zinc finger, CCHC-type"/>
    <property type="match status" value="3"/>
</dbReference>
<keyword evidence="4" id="KW-0862">Zinc</keyword>
<protein>
    <submittedName>
        <fullName evidence="7">Putative zinc finger protein</fullName>
    </submittedName>
</protein>
<feature type="non-terminal residue" evidence="7">
    <location>
        <position position="173"/>
    </location>
</feature>
<dbReference type="PROSITE" id="PS50158">
    <property type="entry name" value="ZF_CCHC"/>
    <property type="match status" value="4"/>
</dbReference>
<dbReference type="Pfam" id="PF00098">
    <property type="entry name" value="zf-CCHC"/>
    <property type="match status" value="3"/>
</dbReference>
<dbReference type="InterPro" id="IPR001878">
    <property type="entry name" value="Znf_CCHC"/>
</dbReference>
<keyword evidence="1" id="KW-0479">Metal-binding</keyword>
<evidence type="ECO:0000256" key="1">
    <source>
        <dbReference type="ARBA" id="ARBA00022723"/>
    </source>
</evidence>
<evidence type="ECO:0000256" key="4">
    <source>
        <dbReference type="ARBA" id="ARBA00022833"/>
    </source>
</evidence>
<feature type="domain" description="CCHC-type" evidence="6">
    <location>
        <begin position="28"/>
        <end position="43"/>
    </location>
</feature>
<evidence type="ECO:0000313" key="7">
    <source>
        <dbReference type="EMBL" id="AAT97098.1"/>
    </source>
</evidence>
<organism evidence="7">
    <name type="scientific">Lymnaea stagnalis</name>
    <name type="common">Great pond snail</name>
    <name type="synonym">Helix stagnalis</name>
    <dbReference type="NCBI Taxonomy" id="6523"/>
    <lineage>
        <taxon>Eukaryota</taxon>
        <taxon>Metazoa</taxon>
        <taxon>Spiralia</taxon>
        <taxon>Lophotrochozoa</taxon>
        <taxon>Mollusca</taxon>
        <taxon>Gastropoda</taxon>
        <taxon>Heterobranchia</taxon>
        <taxon>Euthyneura</taxon>
        <taxon>Panpulmonata</taxon>
        <taxon>Hygrophila</taxon>
        <taxon>Lymnaeoidea</taxon>
        <taxon>Lymnaeidae</taxon>
        <taxon>Lymnaea</taxon>
    </lineage>
</organism>
<feature type="domain" description="CCHC-type" evidence="6">
    <location>
        <begin position="64"/>
        <end position="81"/>
    </location>
</feature>
<feature type="domain" description="CCHC-type" evidence="6">
    <location>
        <begin position="103"/>
        <end position="118"/>
    </location>
</feature>
<sequence>MTSVLCRQSDFWRPAAYHQVKQCDAPLCYRCHRAGHIARYCTNARRCYICYSTGHLARDCYNERRCFRCYGSGHLARDCERPRVCFSCLRPGHTAVRCQFQGRCYKCHQKGHVVRNCPAVRDTEEDKNSSCRDVKTVSTCFRLGQEKKCIEKREKSLVKKDNNSTRKIKYEEE</sequence>
<evidence type="ECO:0000259" key="6">
    <source>
        <dbReference type="PROSITE" id="PS50158"/>
    </source>
</evidence>
<name>Q56UF0_LYMST</name>
<dbReference type="AlphaFoldDB" id="Q56UF0"/>
<accession>Q56UF0</accession>
<dbReference type="SUPFAM" id="SSF57756">
    <property type="entry name" value="Retrovirus zinc finger-like domains"/>
    <property type="match status" value="3"/>
</dbReference>
<evidence type="ECO:0000256" key="5">
    <source>
        <dbReference type="PROSITE-ProRule" id="PRU00047"/>
    </source>
</evidence>
<feature type="non-terminal residue" evidence="7">
    <location>
        <position position="1"/>
    </location>
</feature>
<dbReference type="PANTHER" id="PTHR47103">
    <property type="entry name" value="DNA-BINDING PROTEIN"/>
    <property type="match status" value="1"/>
</dbReference>
<evidence type="ECO:0000256" key="2">
    <source>
        <dbReference type="ARBA" id="ARBA00022737"/>
    </source>
</evidence>
<keyword evidence="2" id="KW-0677">Repeat</keyword>
<evidence type="ECO:0000256" key="3">
    <source>
        <dbReference type="ARBA" id="ARBA00022771"/>
    </source>
</evidence>
<dbReference type="EMBL" id="AY577340">
    <property type="protein sequence ID" value="AAT97098.1"/>
    <property type="molecule type" value="mRNA"/>
</dbReference>
<feature type="domain" description="CCHC-type" evidence="6">
    <location>
        <begin position="45"/>
        <end position="60"/>
    </location>
</feature>
<dbReference type="SMART" id="SM00343">
    <property type="entry name" value="ZnF_C2HC"/>
    <property type="match status" value="5"/>
</dbReference>
<proteinExistence type="evidence at transcript level"/>